<dbReference type="InterPro" id="IPR006224">
    <property type="entry name" value="PsdUridine_synth_RluA-like_CS"/>
</dbReference>
<evidence type="ECO:0000256" key="1">
    <source>
        <dbReference type="ARBA" id="ARBA00010876"/>
    </source>
</evidence>
<dbReference type="STRING" id="525897.Dbac_2370"/>
<dbReference type="CDD" id="cd02869">
    <property type="entry name" value="PseudoU_synth_RluA_like"/>
    <property type="match status" value="1"/>
</dbReference>
<dbReference type="GO" id="GO:0140098">
    <property type="term" value="F:catalytic activity, acting on RNA"/>
    <property type="evidence" value="ECO:0007669"/>
    <property type="project" value="UniProtKB-ARBA"/>
</dbReference>
<dbReference type="Gene3D" id="3.30.2350.10">
    <property type="entry name" value="Pseudouridine synthase"/>
    <property type="match status" value="1"/>
</dbReference>
<dbReference type="Pfam" id="PF00849">
    <property type="entry name" value="PseudoU_synth_2"/>
    <property type="match status" value="1"/>
</dbReference>
<dbReference type="InterPro" id="IPR050188">
    <property type="entry name" value="RluA_PseudoU_synthase"/>
</dbReference>
<proteinExistence type="inferred from homology"/>
<dbReference type="GO" id="GO:0003723">
    <property type="term" value="F:RNA binding"/>
    <property type="evidence" value="ECO:0007669"/>
    <property type="project" value="InterPro"/>
</dbReference>
<evidence type="ECO:0000256" key="2">
    <source>
        <dbReference type="ARBA" id="ARBA00023235"/>
    </source>
</evidence>
<dbReference type="Proteomes" id="UP000002216">
    <property type="component" value="Chromosome"/>
</dbReference>
<dbReference type="PANTHER" id="PTHR21600:SF44">
    <property type="entry name" value="RIBOSOMAL LARGE SUBUNIT PSEUDOURIDINE SYNTHASE D"/>
    <property type="match status" value="1"/>
</dbReference>
<dbReference type="InterPro" id="IPR006145">
    <property type="entry name" value="PsdUridine_synth_RsuA/RluA"/>
</dbReference>
<dbReference type="InterPro" id="IPR020103">
    <property type="entry name" value="PsdUridine_synth_cat_dom_sf"/>
</dbReference>
<dbReference type="GO" id="GO:0000455">
    <property type="term" value="P:enzyme-directed rRNA pseudouridine synthesis"/>
    <property type="evidence" value="ECO:0007669"/>
    <property type="project" value="TreeGrafter"/>
</dbReference>
<keyword evidence="5" id="KW-1185">Reference proteome</keyword>
<dbReference type="AlphaFoldDB" id="C7LR44"/>
<dbReference type="SUPFAM" id="SSF55120">
    <property type="entry name" value="Pseudouridine synthase"/>
    <property type="match status" value="1"/>
</dbReference>
<organism evidence="4 5">
    <name type="scientific">Desulfomicrobium baculatum (strain DSM 4028 / VKM B-1378 / X)</name>
    <name type="common">Desulfovibrio baculatus</name>
    <dbReference type="NCBI Taxonomy" id="525897"/>
    <lineage>
        <taxon>Bacteria</taxon>
        <taxon>Pseudomonadati</taxon>
        <taxon>Thermodesulfobacteriota</taxon>
        <taxon>Desulfovibrionia</taxon>
        <taxon>Desulfovibrionales</taxon>
        <taxon>Desulfomicrobiaceae</taxon>
        <taxon>Desulfomicrobium</taxon>
    </lineage>
</organism>
<feature type="domain" description="Pseudouridine synthase RsuA/RluA-like" evidence="3">
    <location>
        <begin position="24"/>
        <end position="175"/>
    </location>
</feature>
<sequence>MHASLRPGSRHLPPGLVIIYEDRDIIVVNKPAGMLTMATETEKTRTAYYALTDYVRKGNAKSRYRIFIVHRLDRETSGIVLFAKTEVAKRTLQDQWEDTTKIYAAVVHGQMGKASGMLSSHLVESGVHKVYATRDAALGKLARTAWTVLKERGGYSLLDVTLLTGRKHQIRVQMADAGHPIAGDKKYGVKGDTFSRLALHARSITFAHPFSGRSMTLDAPVPSVFAQLVGRVEAEGAEEKMRL</sequence>
<comment type="similarity">
    <text evidence="1">Belongs to the pseudouridine synthase RluA family.</text>
</comment>
<dbReference type="PANTHER" id="PTHR21600">
    <property type="entry name" value="MITOCHONDRIAL RNA PSEUDOURIDINE SYNTHASE"/>
    <property type="match status" value="1"/>
</dbReference>
<protein>
    <submittedName>
        <fullName evidence="4">Pseudouridine synthase</fullName>
    </submittedName>
</protein>
<dbReference type="PROSITE" id="PS01129">
    <property type="entry name" value="PSI_RLU"/>
    <property type="match status" value="1"/>
</dbReference>
<keyword evidence="2" id="KW-0413">Isomerase</keyword>
<dbReference type="eggNOG" id="COG0564">
    <property type="taxonomic scope" value="Bacteria"/>
</dbReference>
<name>C7LR44_DESBD</name>
<dbReference type="HOGENOM" id="CLU_016902_11_2_7"/>
<reference evidence="4 5" key="1">
    <citation type="journal article" date="2009" name="Stand. Genomic Sci.">
        <title>Complete genome sequence of Desulfomicrobium baculatum type strain (X).</title>
        <authorList>
            <person name="Copeland A."/>
            <person name="Spring S."/>
            <person name="Goker M."/>
            <person name="Schneider S."/>
            <person name="Lapidus A."/>
            <person name="Del Rio T.G."/>
            <person name="Tice H."/>
            <person name="Cheng J.F."/>
            <person name="Chen F."/>
            <person name="Nolan M."/>
            <person name="Bruce D."/>
            <person name="Goodwin L."/>
            <person name="Pitluck S."/>
            <person name="Ivanova N."/>
            <person name="Mavrommatis K."/>
            <person name="Ovchinnikova G."/>
            <person name="Pati A."/>
            <person name="Chen A."/>
            <person name="Palaniappan K."/>
            <person name="Land M."/>
            <person name="Hauser L."/>
            <person name="Chang Y.J."/>
            <person name="Jeffries C.C."/>
            <person name="Meincke L."/>
            <person name="Sims D."/>
            <person name="Brettin T."/>
            <person name="Detter J.C."/>
            <person name="Han C."/>
            <person name="Chain P."/>
            <person name="Bristow J."/>
            <person name="Eisen J.A."/>
            <person name="Markowitz V."/>
            <person name="Hugenholtz P."/>
            <person name="Kyrpides N.C."/>
            <person name="Klenk H.P."/>
            <person name="Lucas S."/>
        </authorList>
    </citation>
    <scope>NUCLEOTIDE SEQUENCE [LARGE SCALE GENOMIC DNA]</scope>
    <source>
        <strain evidence="5">DSM 4028 / VKM B-1378 / X</strain>
    </source>
</reference>
<evidence type="ECO:0000313" key="5">
    <source>
        <dbReference type="Proteomes" id="UP000002216"/>
    </source>
</evidence>
<accession>C7LR44</accession>
<evidence type="ECO:0000259" key="3">
    <source>
        <dbReference type="Pfam" id="PF00849"/>
    </source>
</evidence>
<dbReference type="GO" id="GO:0009982">
    <property type="term" value="F:pseudouridine synthase activity"/>
    <property type="evidence" value="ECO:0007669"/>
    <property type="project" value="InterPro"/>
</dbReference>
<dbReference type="KEGG" id="dba:Dbac_2370"/>
<dbReference type="OrthoDB" id="128480at2"/>
<evidence type="ECO:0000313" key="4">
    <source>
        <dbReference type="EMBL" id="ACU90450.1"/>
    </source>
</evidence>
<gene>
    <name evidence="4" type="ordered locus">Dbac_2370</name>
</gene>
<dbReference type="RefSeq" id="WP_015774539.1">
    <property type="nucleotide sequence ID" value="NC_013173.1"/>
</dbReference>
<dbReference type="EMBL" id="CP001629">
    <property type="protein sequence ID" value="ACU90450.1"/>
    <property type="molecule type" value="Genomic_DNA"/>
</dbReference>